<evidence type="ECO:0000256" key="1">
    <source>
        <dbReference type="SAM" id="MobiDB-lite"/>
    </source>
</evidence>
<feature type="compositionally biased region" description="Polar residues" evidence="1">
    <location>
        <begin position="96"/>
        <end position="106"/>
    </location>
</feature>
<feature type="compositionally biased region" description="Polar residues" evidence="1">
    <location>
        <begin position="285"/>
        <end position="294"/>
    </location>
</feature>
<reference evidence="3" key="2">
    <citation type="submission" date="2022-06" db="UniProtKB">
        <authorList>
            <consortium name="EnsemblMetazoa"/>
        </authorList>
    </citation>
    <scope>IDENTIFICATION</scope>
</reference>
<feature type="region of interest" description="Disordered" evidence="1">
    <location>
        <begin position="184"/>
        <end position="328"/>
    </location>
</feature>
<dbReference type="Proteomes" id="UP000007819">
    <property type="component" value="Chromosome A3"/>
</dbReference>
<feature type="compositionally biased region" description="Polar residues" evidence="1">
    <location>
        <begin position="246"/>
        <end position="258"/>
    </location>
</feature>
<protein>
    <submittedName>
        <fullName evidence="3">Uncharacterized protein</fullName>
    </submittedName>
</protein>
<feature type="region of interest" description="Disordered" evidence="1">
    <location>
        <begin position="59"/>
        <end position="171"/>
    </location>
</feature>
<feature type="compositionally biased region" description="Polar residues" evidence="1">
    <location>
        <begin position="118"/>
        <end position="131"/>
    </location>
</feature>
<organism evidence="3 4">
    <name type="scientific">Acyrthosiphon pisum</name>
    <name type="common">Pea aphid</name>
    <dbReference type="NCBI Taxonomy" id="7029"/>
    <lineage>
        <taxon>Eukaryota</taxon>
        <taxon>Metazoa</taxon>
        <taxon>Ecdysozoa</taxon>
        <taxon>Arthropoda</taxon>
        <taxon>Hexapoda</taxon>
        <taxon>Insecta</taxon>
        <taxon>Pterygota</taxon>
        <taxon>Neoptera</taxon>
        <taxon>Paraneoptera</taxon>
        <taxon>Hemiptera</taxon>
        <taxon>Sternorrhyncha</taxon>
        <taxon>Aphidomorpha</taxon>
        <taxon>Aphidoidea</taxon>
        <taxon>Aphididae</taxon>
        <taxon>Macrosiphini</taxon>
        <taxon>Acyrthosiphon</taxon>
    </lineage>
</organism>
<keyword evidence="4" id="KW-1185">Reference proteome</keyword>
<evidence type="ECO:0000256" key="2">
    <source>
        <dbReference type="SAM" id="SignalP"/>
    </source>
</evidence>
<evidence type="ECO:0000313" key="3">
    <source>
        <dbReference type="EnsemblMetazoa" id="XP_003246516.1"/>
    </source>
</evidence>
<feature type="chain" id="PRO_5035741906" evidence="2">
    <location>
        <begin position="28"/>
        <end position="440"/>
    </location>
</feature>
<accession>A0A8R1W6H6</accession>
<keyword evidence="2" id="KW-0732">Signal</keyword>
<dbReference type="GeneID" id="100165505"/>
<dbReference type="EnsemblMetazoa" id="XM_003246468.4">
    <property type="protein sequence ID" value="XP_003246516.1"/>
    <property type="gene ID" value="LOC100165505"/>
</dbReference>
<feature type="compositionally biased region" description="Low complexity" evidence="1">
    <location>
        <begin position="217"/>
        <end position="228"/>
    </location>
</feature>
<feature type="compositionally biased region" description="Low complexity" evidence="1">
    <location>
        <begin position="136"/>
        <end position="147"/>
    </location>
</feature>
<proteinExistence type="predicted"/>
<reference evidence="4" key="1">
    <citation type="submission" date="2010-06" db="EMBL/GenBank/DDBJ databases">
        <authorList>
            <person name="Jiang H."/>
            <person name="Abraham K."/>
            <person name="Ali S."/>
            <person name="Alsbrooks S.L."/>
            <person name="Anim B.N."/>
            <person name="Anosike U.S."/>
            <person name="Attaway T."/>
            <person name="Bandaranaike D.P."/>
            <person name="Battles P.K."/>
            <person name="Bell S.N."/>
            <person name="Bell A.V."/>
            <person name="Beltran B."/>
            <person name="Bickham C."/>
            <person name="Bustamante Y."/>
            <person name="Caleb T."/>
            <person name="Canada A."/>
            <person name="Cardenas V."/>
            <person name="Carter K."/>
            <person name="Chacko J."/>
            <person name="Chandrabose M.N."/>
            <person name="Chavez D."/>
            <person name="Chavez A."/>
            <person name="Chen L."/>
            <person name="Chu H.-S."/>
            <person name="Claassen K.J."/>
            <person name="Cockrell R."/>
            <person name="Collins M."/>
            <person name="Cooper J.A."/>
            <person name="Cree A."/>
            <person name="Curry S.M."/>
            <person name="Da Y."/>
            <person name="Dao M.D."/>
            <person name="Das B."/>
            <person name="Davila M.-L."/>
            <person name="Davy-Carroll L."/>
            <person name="Denson S."/>
            <person name="Dinh H."/>
            <person name="Ebong V.E."/>
            <person name="Edwards J.R."/>
            <person name="Egan A."/>
            <person name="El-Daye J."/>
            <person name="Escobedo L."/>
            <person name="Fernandez S."/>
            <person name="Fernando P.R."/>
            <person name="Flagg N."/>
            <person name="Forbes L.D."/>
            <person name="Fowler R.G."/>
            <person name="Fu Q."/>
            <person name="Gabisi R.A."/>
            <person name="Ganer J."/>
            <person name="Garbino Pronczuk A."/>
            <person name="Garcia R.M."/>
            <person name="Garner T."/>
            <person name="Garrett T.E."/>
            <person name="Gonzalez D.A."/>
            <person name="Hamid H."/>
            <person name="Hawkins E.S."/>
            <person name="Hirani K."/>
            <person name="Hogues M.E."/>
            <person name="Hollins B."/>
            <person name="Hsiao C.-H."/>
            <person name="Jabil R."/>
            <person name="James M.L."/>
            <person name="Jhangiani S.N."/>
            <person name="Johnson B."/>
            <person name="Johnson Q."/>
            <person name="Joshi V."/>
            <person name="Kalu J.B."/>
            <person name="Kam C."/>
            <person name="Kashfia A."/>
            <person name="Keebler J."/>
            <person name="Kisamo H."/>
            <person name="Kovar C.L."/>
            <person name="Lago L.A."/>
            <person name="Lai C.-Y."/>
            <person name="Laidlaw J."/>
            <person name="Lara F."/>
            <person name="Le T.-K."/>
            <person name="Lee S.L."/>
            <person name="Legall F.H."/>
            <person name="Lemon S.J."/>
            <person name="Lewis L.R."/>
            <person name="Li B."/>
            <person name="Liu Y."/>
            <person name="Liu Y.-S."/>
            <person name="Lopez J."/>
            <person name="Lozado R.J."/>
            <person name="Lu J."/>
            <person name="Madu R.C."/>
            <person name="Maheshwari M."/>
            <person name="Maheshwari R."/>
            <person name="Malloy K."/>
            <person name="Martinez E."/>
            <person name="Mathew T."/>
            <person name="Mercado I.C."/>
            <person name="Mercado C."/>
            <person name="Meyer B."/>
            <person name="Montgomery K."/>
            <person name="Morgan M.B."/>
            <person name="Munidasa M."/>
            <person name="Nazareth L.V."/>
            <person name="Nelson J."/>
            <person name="Ng B.M."/>
            <person name="Nguyen N.B."/>
            <person name="Nguyen P.Q."/>
            <person name="Nguyen T."/>
            <person name="Obregon M."/>
            <person name="Okwuonu G.O."/>
            <person name="Onwere C.G."/>
            <person name="Orozco G."/>
            <person name="Parra A."/>
            <person name="Patel S."/>
            <person name="Patil S."/>
            <person name="Perez A."/>
            <person name="Perez Y."/>
            <person name="Pham C."/>
            <person name="Primus E.L."/>
            <person name="Pu L.-L."/>
            <person name="Puazo M."/>
            <person name="Qin X."/>
            <person name="Quiroz J.B."/>
            <person name="Reese J."/>
            <person name="Richards S."/>
            <person name="Rives C.M."/>
            <person name="Robberts R."/>
            <person name="Ruiz S.J."/>
            <person name="Ruiz M.J."/>
            <person name="Santibanez J."/>
            <person name="Schneider B.W."/>
            <person name="Sisson I."/>
            <person name="Smith M."/>
            <person name="Sodergren E."/>
            <person name="Song X.-Z."/>
            <person name="Song B.B."/>
            <person name="Summersgill H."/>
            <person name="Thelus R."/>
            <person name="Thornton R.D."/>
            <person name="Trejos Z.Y."/>
            <person name="Usmani K."/>
            <person name="Vattathil S."/>
            <person name="Villasana D."/>
            <person name="Walker D.L."/>
            <person name="Wang S."/>
            <person name="Wang K."/>
            <person name="White C.S."/>
            <person name="Williams A.C."/>
            <person name="Williamson J."/>
            <person name="Wilson K."/>
            <person name="Woghiren I.O."/>
            <person name="Woodworth J.R."/>
            <person name="Worley K.C."/>
            <person name="Wright R.A."/>
            <person name="Wu W."/>
            <person name="Young L."/>
            <person name="Zhang L."/>
            <person name="Zhang J."/>
            <person name="Zhu Y."/>
            <person name="Muzny D.M."/>
            <person name="Weinstock G."/>
            <person name="Gibbs R.A."/>
        </authorList>
    </citation>
    <scope>NUCLEOTIDE SEQUENCE [LARGE SCALE GENOMIC DNA]</scope>
    <source>
        <strain evidence="4">LSR1</strain>
    </source>
</reference>
<feature type="compositionally biased region" description="Polar residues" evidence="1">
    <location>
        <begin position="186"/>
        <end position="211"/>
    </location>
</feature>
<name>A0A8R1W6H6_ACYPI</name>
<sequence>MKTSIASEMCTLSCALIICTLVSTARTTNTNTDDSNEKTLEPFDRWETTTEEPYDDWIELPSTTPIANGKYGSKPSLSTPPVPDLNDSPYPDEFVTDNSIDSSTKPGNDYIPSDKKNSYTTEPIPTTNGTQLLAEPPTRTQPLTTTPIANGRYSSTTTSSTPSGTNLNDKMQDDEANVSLPYDVIDNSQTPENNKYSSTEPSQTNDHTQITLKEPPTRMTSTARTTTTDDPNVTKSDSTDDDTFEDWTSVQLPSTTFTAILKDESTTTPGTPSVTDLDVEPQQDVIGNSTSQAEPKSGYNVSHKKHNSTKSIPENDDTRSRPKKRKTKWSNWTPFPFIWITTTRPTSYYGTTEWIKPTTNCKCAFNKQHSRRCKKNEKETTTTKVWGRLAEYERLDQQRHMSETTTDNVQGQLEKWKIQQKVLEMESTRLNTILDILNSH</sequence>
<dbReference type="OrthoDB" id="6622478at2759"/>
<feature type="compositionally biased region" description="Low complexity" evidence="1">
    <location>
        <begin position="154"/>
        <end position="165"/>
    </location>
</feature>
<dbReference type="AlphaFoldDB" id="A0A8R1W6H6"/>
<feature type="signal peptide" evidence="2">
    <location>
        <begin position="1"/>
        <end position="27"/>
    </location>
</feature>
<dbReference type="RefSeq" id="XP_003246516.1">
    <property type="nucleotide sequence ID" value="XM_003246468.4"/>
</dbReference>
<evidence type="ECO:0000313" key="4">
    <source>
        <dbReference type="Proteomes" id="UP000007819"/>
    </source>
</evidence>